<organism evidence="1 2">
    <name type="scientific">Burkholderia humptydooensis</name>
    <dbReference type="NCBI Taxonomy" id="430531"/>
    <lineage>
        <taxon>Bacteria</taxon>
        <taxon>Pseudomonadati</taxon>
        <taxon>Pseudomonadota</taxon>
        <taxon>Betaproteobacteria</taxon>
        <taxon>Burkholderiales</taxon>
        <taxon>Burkholderiaceae</taxon>
        <taxon>Burkholderia</taxon>
        <taxon>pseudomallei group</taxon>
    </lineage>
</organism>
<dbReference type="AlphaFoldDB" id="A0A7U4P374"/>
<accession>A0A7T2TZ40</accession>
<sequence>MTMKTRSREWWIDRAALLGVAVLCAGLAWLFSIGAGKWSTLILATVVFVALLLDNHRLRKELKRYRDK</sequence>
<proteinExistence type="predicted"/>
<name>A0A7U4P374_9BURK</name>
<dbReference type="EMBL" id="CP065686">
    <property type="protein sequence ID" value="QPS42682.1"/>
    <property type="molecule type" value="Genomic_DNA"/>
</dbReference>
<dbReference type="KEGG" id="bhg:I6G56_13875"/>
<accession>A0A7U4P374</accession>
<gene>
    <name evidence="1" type="ORF">I6G56_13875</name>
</gene>
<dbReference type="RefSeq" id="WP_009913009.1">
    <property type="nucleotide sequence ID" value="NZ_CP013380.1"/>
</dbReference>
<evidence type="ECO:0000313" key="1">
    <source>
        <dbReference type="EMBL" id="QPS42682.1"/>
    </source>
</evidence>
<protein>
    <submittedName>
        <fullName evidence="1">DMT family transporter</fullName>
    </submittedName>
</protein>
<reference evidence="1 2" key="1">
    <citation type="submission" date="2020-12" db="EMBL/GenBank/DDBJ databases">
        <title>FDA dAtabase for Regulatory Grade micrObial Sequences (FDA-ARGOS): Supporting development and validation of Infectious Disease Dx tests.</title>
        <authorList>
            <person name="Nelson B."/>
            <person name="Plummer A."/>
            <person name="Tallon L."/>
            <person name="Sadzewicz L."/>
            <person name="Zhao X."/>
            <person name="Boylan J."/>
            <person name="Ott S."/>
            <person name="Bowen H."/>
            <person name="Vavikolanu K."/>
            <person name="Mehta A."/>
            <person name="Aluvathingal J."/>
            <person name="Nadendla S."/>
            <person name="Myers T."/>
            <person name="Yan Y."/>
            <person name="Sichtig H."/>
        </authorList>
    </citation>
    <scope>NUCLEOTIDE SEQUENCE [LARGE SCALE GENOMIC DNA]</scope>
    <source>
        <strain evidence="1 2">FDAARGOS_899</strain>
    </source>
</reference>
<evidence type="ECO:0000313" key="2">
    <source>
        <dbReference type="Proteomes" id="UP000594943"/>
    </source>
</evidence>
<dbReference type="Proteomes" id="UP000594943">
    <property type="component" value="Chromosome 1"/>
</dbReference>